<evidence type="ECO:0000313" key="2">
    <source>
        <dbReference type="EMBL" id="MBD2870280.1"/>
    </source>
</evidence>
<feature type="chain" id="PRO_5038700957" evidence="1">
    <location>
        <begin position="23"/>
        <end position="220"/>
    </location>
</feature>
<protein>
    <submittedName>
        <fullName evidence="2">Glycosyltransferase</fullName>
    </submittedName>
</protein>
<evidence type="ECO:0000256" key="1">
    <source>
        <dbReference type="SAM" id="SignalP"/>
    </source>
</evidence>
<keyword evidence="3" id="KW-1185">Reference proteome</keyword>
<feature type="signal peptide" evidence="1">
    <location>
        <begin position="1"/>
        <end position="22"/>
    </location>
</feature>
<sequence length="220" mass="24630">MKSKLLKMVLAGMLAVSILGLAAAGASASAEDYHHRPEHGITPAMAKLKGDMRKLWFEHVIWSRSFIVSALAGLQDQDKVLARLLKNQQDIGNAIKPYYGDAAGDQLAKLLTEHIELAGQVLNAAKSGNQREFDKANKEWYRNADDIAKFLSDANPNWSNQQLREMLHVHLQLLWADMEARLKKDWDASIAAFDKGEDHIIMLADVLADGIIKQFPDKFR</sequence>
<proteinExistence type="predicted"/>
<dbReference type="Proteomes" id="UP000632125">
    <property type="component" value="Unassembled WGS sequence"/>
</dbReference>
<dbReference type="AlphaFoldDB" id="A0A927CRG3"/>
<name>A0A927CRG3_9BACL</name>
<accession>A0A927CRG3</accession>
<gene>
    <name evidence="2" type="ORF">IDH41_17005</name>
</gene>
<comment type="caution">
    <text evidence="2">The sequence shown here is derived from an EMBL/GenBank/DDBJ whole genome shotgun (WGS) entry which is preliminary data.</text>
</comment>
<organism evidence="2 3">
    <name type="scientific">Paenibacillus arenilitoris</name>
    <dbReference type="NCBI Taxonomy" id="2772299"/>
    <lineage>
        <taxon>Bacteria</taxon>
        <taxon>Bacillati</taxon>
        <taxon>Bacillota</taxon>
        <taxon>Bacilli</taxon>
        <taxon>Bacillales</taxon>
        <taxon>Paenibacillaceae</taxon>
        <taxon>Paenibacillus</taxon>
    </lineage>
</organism>
<dbReference type="RefSeq" id="WP_190863078.1">
    <property type="nucleotide sequence ID" value="NZ_JACXIY010000019.1"/>
</dbReference>
<evidence type="ECO:0000313" key="3">
    <source>
        <dbReference type="Proteomes" id="UP000632125"/>
    </source>
</evidence>
<keyword evidence="1" id="KW-0732">Signal</keyword>
<dbReference type="EMBL" id="JACXIY010000019">
    <property type="protein sequence ID" value="MBD2870280.1"/>
    <property type="molecule type" value="Genomic_DNA"/>
</dbReference>
<reference evidence="2" key="1">
    <citation type="submission" date="2020-09" db="EMBL/GenBank/DDBJ databases">
        <title>A novel bacterium of genus Paenibacillus, isolated from South China Sea.</title>
        <authorList>
            <person name="Huang H."/>
            <person name="Mo K."/>
            <person name="Hu Y."/>
        </authorList>
    </citation>
    <scope>NUCLEOTIDE SEQUENCE</scope>
    <source>
        <strain evidence="2">IB182493</strain>
    </source>
</reference>